<keyword evidence="1" id="KW-0378">Hydrolase</keyword>
<evidence type="ECO:0000256" key="1">
    <source>
        <dbReference type="ARBA" id="ARBA00022801"/>
    </source>
</evidence>
<protein>
    <submittedName>
        <fullName evidence="4">Alkaline phosphatase synthesis transcriptional regulatory protein PhoP</fullName>
    </submittedName>
</protein>
<name>A0A4P7P1F0_9GAMM</name>
<evidence type="ECO:0000313" key="5">
    <source>
        <dbReference type="Proteomes" id="UP000296201"/>
    </source>
</evidence>
<dbReference type="Pfam" id="PF07228">
    <property type="entry name" value="SpoIIE"/>
    <property type="match status" value="1"/>
</dbReference>
<dbReference type="GO" id="GO:0016791">
    <property type="term" value="F:phosphatase activity"/>
    <property type="evidence" value="ECO:0007669"/>
    <property type="project" value="TreeGrafter"/>
</dbReference>
<dbReference type="Pfam" id="PF00072">
    <property type="entry name" value="Response_reg"/>
    <property type="match status" value="1"/>
</dbReference>
<dbReference type="GO" id="GO:0000160">
    <property type="term" value="P:phosphorelay signal transduction system"/>
    <property type="evidence" value="ECO:0007669"/>
    <property type="project" value="InterPro"/>
</dbReference>
<dbReference type="PROSITE" id="PS50110">
    <property type="entry name" value="RESPONSE_REGULATORY"/>
    <property type="match status" value="1"/>
</dbReference>
<dbReference type="CDD" id="cd00156">
    <property type="entry name" value="REC"/>
    <property type="match status" value="1"/>
</dbReference>
<dbReference type="AlphaFoldDB" id="A0A4P7P1F0"/>
<dbReference type="OrthoDB" id="9811749at2"/>
<comment type="caution">
    <text evidence="2">Lacks conserved residue(s) required for the propagation of feature annotation.</text>
</comment>
<accession>A0A4P7P1F0</accession>
<dbReference type="PANTHER" id="PTHR43156:SF2">
    <property type="entry name" value="STAGE II SPORULATION PROTEIN E"/>
    <property type="match status" value="1"/>
</dbReference>
<evidence type="ECO:0000259" key="3">
    <source>
        <dbReference type="PROSITE" id="PS50110"/>
    </source>
</evidence>
<dbReference type="PANTHER" id="PTHR43156">
    <property type="entry name" value="STAGE II SPORULATION PROTEIN E-RELATED"/>
    <property type="match status" value="1"/>
</dbReference>
<dbReference type="EMBL" id="CP032096">
    <property type="protein sequence ID" value="QBZ83062.1"/>
    <property type="molecule type" value="Genomic_DNA"/>
</dbReference>
<dbReference type="SUPFAM" id="SSF52172">
    <property type="entry name" value="CheY-like"/>
    <property type="match status" value="1"/>
</dbReference>
<dbReference type="SMART" id="SM00331">
    <property type="entry name" value="PP2C_SIG"/>
    <property type="match status" value="1"/>
</dbReference>
<sequence>MIRILVVDPSYSNRLYLKLTLERAGYQVFEAKDGEEALNQFNQIHPNLIITEIELPLLSGESLVSEIKSLTEETFYPIFVVTNATSPESIQEILEAGADDFLQKPYPEKLFLAKVASLLRNLDFYNDLKNSKELVSSLHSSLELEHKSAERIFEKFVHGPRKEVPGLKTHISSASIFNGDVFLSSISPAGNVVTLLGDFTGHGLPASIGAIPVAEVFYSMVRKGRTLKEIVSVINEKLLLILPVHVFFSCTVVQVSPRHQTAKLLNAGMQPLIMIDEKTREVIQYQSTCVPLGVIASDLLGIELTEVNLRGREQFILYTDGVVEAMNCDGELFGLSRLIDALLNTDALDIELLVHDSQNFCSHEPFLDDVSIIKLDVDEIFKAESNEIAEVVSEKIPAPADWSLSYCLSANVLKQNDNPIESIIDAMMGIQSLVNFKEDFHIILSELFNNALEHGLLQLDSTIKQQENGFFEYVKQRKRALSGLESGEIIIQIKHVALSAQKGNMHFIVSHSGKGKVDLEVEKRISDKAFFGRGIKIIQSLCKGFYFEKGGAQVEAVYEWGNGQYAS</sequence>
<organism evidence="4 5">
    <name type="scientific">Hydrogenovibrio crunogenus</name>
    <dbReference type="NCBI Taxonomy" id="39765"/>
    <lineage>
        <taxon>Bacteria</taxon>
        <taxon>Pseudomonadati</taxon>
        <taxon>Pseudomonadota</taxon>
        <taxon>Gammaproteobacteria</taxon>
        <taxon>Thiotrichales</taxon>
        <taxon>Piscirickettsiaceae</taxon>
        <taxon>Hydrogenovibrio</taxon>
    </lineage>
</organism>
<dbReference type="InterPro" id="IPR001932">
    <property type="entry name" value="PPM-type_phosphatase-like_dom"/>
</dbReference>
<dbReference type="InterPro" id="IPR052016">
    <property type="entry name" value="Bact_Sigma-Reg"/>
</dbReference>
<dbReference type="InterPro" id="IPR001789">
    <property type="entry name" value="Sig_transdc_resp-reg_receiver"/>
</dbReference>
<gene>
    <name evidence="4" type="primary">phoP_2</name>
    <name evidence="4" type="ORF">GHNINEIG_01103</name>
</gene>
<dbReference type="InterPro" id="IPR011006">
    <property type="entry name" value="CheY-like_superfamily"/>
</dbReference>
<dbReference type="Gene3D" id="3.60.40.10">
    <property type="entry name" value="PPM-type phosphatase domain"/>
    <property type="match status" value="1"/>
</dbReference>
<feature type="domain" description="Response regulatory" evidence="3">
    <location>
        <begin position="3"/>
        <end position="119"/>
    </location>
</feature>
<dbReference type="InterPro" id="IPR036457">
    <property type="entry name" value="PPM-type-like_dom_sf"/>
</dbReference>
<dbReference type="SMART" id="SM00448">
    <property type="entry name" value="REC"/>
    <property type="match status" value="1"/>
</dbReference>
<keyword evidence="5" id="KW-1185">Reference proteome</keyword>
<proteinExistence type="predicted"/>
<dbReference type="RefSeq" id="WP_135795717.1">
    <property type="nucleotide sequence ID" value="NZ_CP032096.1"/>
</dbReference>
<reference evidence="4 5" key="1">
    <citation type="submission" date="2018-08" db="EMBL/GenBank/DDBJ databases">
        <title>Horizontal acquisition of hydrogen conversion ability and other habitat adaptations in Hydrogenovibrio crunogenus strains.</title>
        <authorList>
            <person name="Gonnella G."/>
            <person name="Adam N."/>
            <person name="Perner M."/>
        </authorList>
    </citation>
    <scope>NUCLEOTIDE SEQUENCE [LARGE SCALE GENOMIC DNA]</scope>
    <source>
        <strain evidence="4 5">SP-41</strain>
    </source>
</reference>
<dbReference type="Proteomes" id="UP000296201">
    <property type="component" value="Chromosome"/>
</dbReference>
<dbReference type="Gene3D" id="3.40.50.2300">
    <property type="match status" value="1"/>
</dbReference>
<evidence type="ECO:0000313" key="4">
    <source>
        <dbReference type="EMBL" id="QBZ83062.1"/>
    </source>
</evidence>
<evidence type="ECO:0000256" key="2">
    <source>
        <dbReference type="PROSITE-ProRule" id="PRU00169"/>
    </source>
</evidence>